<comment type="caution">
    <text evidence="1">The sequence shown here is derived from an EMBL/GenBank/DDBJ whole genome shotgun (WGS) entry which is preliminary data.</text>
</comment>
<dbReference type="EMBL" id="BARU01013520">
    <property type="protein sequence ID" value="GAH37793.1"/>
    <property type="molecule type" value="Genomic_DNA"/>
</dbReference>
<evidence type="ECO:0000313" key="1">
    <source>
        <dbReference type="EMBL" id="GAH37793.1"/>
    </source>
</evidence>
<name>X1GXP9_9ZZZZ</name>
<dbReference type="AlphaFoldDB" id="X1GXP9"/>
<sequence length="38" mass="4193">VRELSLKNPNHPNVAILDLTHPTPKKVRLAASELPHDA</sequence>
<proteinExistence type="predicted"/>
<gene>
    <name evidence="1" type="ORF">S03H2_24369</name>
</gene>
<protein>
    <submittedName>
        <fullName evidence="1">Uncharacterized protein</fullName>
    </submittedName>
</protein>
<feature type="non-terminal residue" evidence="1">
    <location>
        <position position="1"/>
    </location>
</feature>
<organism evidence="1">
    <name type="scientific">marine sediment metagenome</name>
    <dbReference type="NCBI Taxonomy" id="412755"/>
    <lineage>
        <taxon>unclassified sequences</taxon>
        <taxon>metagenomes</taxon>
        <taxon>ecological metagenomes</taxon>
    </lineage>
</organism>
<reference evidence="1" key="1">
    <citation type="journal article" date="2014" name="Front. Microbiol.">
        <title>High frequency of phylogenetically diverse reductive dehalogenase-homologous genes in deep subseafloor sedimentary metagenomes.</title>
        <authorList>
            <person name="Kawai M."/>
            <person name="Futagami T."/>
            <person name="Toyoda A."/>
            <person name="Takaki Y."/>
            <person name="Nishi S."/>
            <person name="Hori S."/>
            <person name="Arai W."/>
            <person name="Tsubouchi T."/>
            <person name="Morono Y."/>
            <person name="Uchiyama I."/>
            <person name="Ito T."/>
            <person name="Fujiyama A."/>
            <person name="Inagaki F."/>
            <person name="Takami H."/>
        </authorList>
    </citation>
    <scope>NUCLEOTIDE SEQUENCE</scope>
    <source>
        <strain evidence="1">Expedition CK06-06</strain>
    </source>
</reference>
<accession>X1GXP9</accession>